<dbReference type="FunFam" id="1.10.418.10:FF:000038">
    <property type="entry name" value="LIM and calponin homology domains-containing protein 1"/>
    <property type="match status" value="1"/>
</dbReference>
<organism evidence="9 10">
    <name type="scientific">Umbra pygmaea</name>
    <name type="common">Eastern mudminnow</name>
    <dbReference type="NCBI Taxonomy" id="75934"/>
    <lineage>
        <taxon>Eukaryota</taxon>
        <taxon>Metazoa</taxon>
        <taxon>Chordata</taxon>
        <taxon>Craniata</taxon>
        <taxon>Vertebrata</taxon>
        <taxon>Euteleostomi</taxon>
        <taxon>Actinopterygii</taxon>
        <taxon>Neopterygii</taxon>
        <taxon>Teleostei</taxon>
        <taxon>Protacanthopterygii</taxon>
        <taxon>Esociformes</taxon>
        <taxon>Umbridae</taxon>
        <taxon>Umbra</taxon>
    </lineage>
</organism>
<dbReference type="SMART" id="SM00132">
    <property type="entry name" value="LIM"/>
    <property type="match status" value="1"/>
</dbReference>
<evidence type="ECO:0008006" key="11">
    <source>
        <dbReference type="Google" id="ProtNLM"/>
    </source>
</evidence>
<dbReference type="InterPro" id="IPR001781">
    <property type="entry name" value="Znf_LIM"/>
</dbReference>
<proteinExistence type="predicted"/>
<dbReference type="InterPro" id="IPR031865">
    <property type="entry name" value="DUF4757"/>
</dbReference>
<feature type="domain" description="Calponin-homology (CH)" evidence="7">
    <location>
        <begin position="22"/>
        <end position="135"/>
    </location>
</feature>
<dbReference type="PROSITE" id="PS50023">
    <property type="entry name" value="LIM_DOMAIN_2"/>
    <property type="match status" value="1"/>
</dbReference>
<feature type="coiled-coil region" evidence="5">
    <location>
        <begin position="880"/>
        <end position="935"/>
    </location>
</feature>
<dbReference type="CDD" id="cd08368">
    <property type="entry name" value="LIM"/>
    <property type="match status" value="1"/>
</dbReference>
<evidence type="ECO:0000313" key="9">
    <source>
        <dbReference type="EMBL" id="KAL1024023.1"/>
    </source>
</evidence>
<feature type="compositionally biased region" description="Acidic residues" evidence="6">
    <location>
        <begin position="675"/>
        <end position="685"/>
    </location>
</feature>
<evidence type="ECO:0000313" key="10">
    <source>
        <dbReference type="Proteomes" id="UP001557470"/>
    </source>
</evidence>
<feature type="compositionally biased region" description="Basic and acidic residues" evidence="6">
    <location>
        <begin position="213"/>
        <end position="231"/>
    </location>
</feature>
<protein>
    <recommendedName>
        <fullName evidence="11">LIM and calponin homology domains-containing protein 1-like</fullName>
    </recommendedName>
</protein>
<dbReference type="GO" id="GO:0046872">
    <property type="term" value="F:metal ion binding"/>
    <property type="evidence" value="ECO:0007669"/>
    <property type="project" value="UniProtKB-KW"/>
</dbReference>
<dbReference type="Pfam" id="PF00412">
    <property type="entry name" value="LIM"/>
    <property type="match status" value="1"/>
</dbReference>
<gene>
    <name evidence="9" type="ORF">UPYG_G00050420</name>
</gene>
<dbReference type="Gene3D" id="1.10.418.10">
    <property type="entry name" value="Calponin-like domain"/>
    <property type="match status" value="1"/>
</dbReference>
<dbReference type="PROSITE" id="PS50021">
    <property type="entry name" value="CH"/>
    <property type="match status" value="1"/>
</dbReference>
<evidence type="ECO:0000259" key="7">
    <source>
        <dbReference type="PROSITE" id="PS50021"/>
    </source>
</evidence>
<dbReference type="EMBL" id="JAGEUA010000001">
    <property type="protein sequence ID" value="KAL1024023.1"/>
    <property type="molecule type" value="Genomic_DNA"/>
</dbReference>
<dbReference type="InterPro" id="IPR036872">
    <property type="entry name" value="CH_dom_sf"/>
</dbReference>
<feature type="region of interest" description="Disordered" evidence="6">
    <location>
        <begin position="498"/>
        <end position="550"/>
    </location>
</feature>
<keyword evidence="3 4" id="KW-0440">LIM domain</keyword>
<evidence type="ECO:0000256" key="1">
    <source>
        <dbReference type="ARBA" id="ARBA00022723"/>
    </source>
</evidence>
<dbReference type="SMART" id="SM00033">
    <property type="entry name" value="CH"/>
    <property type="match status" value="1"/>
</dbReference>
<feature type="region of interest" description="Disordered" evidence="6">
    <location>
        <begin position="789"/>
        <end position="858"/>
    </location>
</feature>
<sequence length="1403" mass="158145">MSSAASDREEPAVPRDETRHLEPAFREAQKWIEEVTGLDFGEKDFRSGLEDGILLCQLLFSIRPGLVKKINRLSTRMAGLDNLCVFLRGCTKMGLAGSQLFDPGDLHGSSADHWDCSRKLKNVLVTLFWLGKAASLCPSYNGPVLNLSEFEDLLSPMRTKDEDRVRPGVRDSGYDCFDSESLASPQHKQDNSLDSLESFVLQSQTSPTPEVITRCHSDGDSDDNTPNKKPDVLRDDMLARRTAAGESQRSVHFNQFLPKHSNATAYIPASRCRLRPQDVVQHSLPLHIPEDRKGSTEGGGAFKRPSAPCSRNPKTVTWALHGEGSEEEEEGLMEEEEGLMEEEVIKQKVEEQLRLKRLEKAGIKVLPAVVRYGRPTPSPEQEEVRSPSPDIILRCQNDFLTNHKAAWDSDSEGEAGEGGPGDVVRKVPDVRRDDLASRRTSRPPAAPRVHQYIPTPACSQRDRQLWEDIRRASHTSLGDTPNSEKEFVCDIITRRDNPFLSPASQREEEDKEEEGSGGGAKVPKPNKTKDDLARRKAQNRTRPSQRDGLMSFVPPLITRSDLEKWERLKMAESSYMGGVKASLNLRTQCGMSEEKEIDGNVPDLQKDDMQVRRTTVNTATSFNRFLLGSKRPAQEEVKDKKLQQPSYSIETPRQLTNLTTAIRSPFTSNPSYGDVDGEDDEEEAPLPDVEKDDMLARRTRMFQRSTGRTGPSFNLFLPVPGAAQHQNTHASGSNQFCKNTPVTGLNHLSRQQTAPGADLDSSGISTATEHVATPPKTPTRKCVAVREDNTLLTSPPPPTMPPHDQRPGGRGEGSEEEAGTMGGLETYTREDRRTEGGVSDRRPFWMEDDDLPPMISKDMIDMPCEDKWAGLKQPREQSQYERMKEQYTNFQEEEEEWRNDLARWKSRRRSASQDLIRKEEERKMLEKRVKEESHTQKKTIKTYREIVEEKEHREAELCDAYRRAGSKEEAELVLHRYALRFTISDATLDSLQLPTASQNHESRFNTQLEHRPFKVETPPSSLSSPPPTEQFPANWMKDVSSTCALTEGKSWVVTATMTTDHSKTHLKPRPPDTTSNTQVKGLSDRSVKEVGTDFAWLSNHNTYSSSVTEGLQGNSETIESPMLNLAKRVNHWVWNPDEERSRQKKWQQEQERVLQIEYLKEQEKLKVEWERAQREVEEDEKRHNEEERKILEETAAPLFQAPPIQLLIQAESIAPAQQIHKAEQIASAQQIYKTNAITPKLQICKTEPIPQAQQTCKTEAITPKLQISQQICRTEAIAHKDSQHQHAITPIQLSEYPAWESESCMGQKTSLDHNSQMDQLSSVKRRVSGKRLCSGCCEPVGKGAAMKIDTLGLYYHLACFKCGMCNGQLSDTCSGTDVRIRNGLLSCHHCYLTSRVGGQPTTL</sequence>
<evidence type="ECO:0000256" key="3">
    <source>
        <dbReference type="ARBA" id="ARBA00023038"/>
    </source>
</evidence>
<evidence type="ECO:0000256" key="5">
    <source>
        <dbReference type="SAM" id="Coils"/>
    </source>
</evidence>
<keyword evidence="5" id="KW-0175">Coiled coil</keyword>
<dbReference type="PANTHER" id="PTHR15551:SF4">
    <property type="entry name" value="LIM AND CALPONIN HOMOLOGY DOMAINS-CONTAINING PROTEIN 1 ISOFORM X1"/>
    <property type="match status" value="1"/>
</dbReference>
<feature type="compositionally biased region" description="Polar residues" evidence="6">
    <location>
        <begin position="662"/>
        <end position="671"/>
    </location>
</feature>
<feature type="region of interest" description="Disordered" evidence="6">
    <location>
        <begin position="288"/>
        <end position="313"/>
    </location>
</feature>
<keyword evidence="1 4" id="KW-0479">Metal-binding</keyword>
<feature type="domain" description="LIM zinc-binding" evidence="8">
    <location>
        <begin position="1331"/>
        <end position="1397"/>
    </location>
</feature>
<dbReference type="Gene3D" id="2.10.110.10">
    <property type="entry name" value="Cysteine Rich Protein"/>
    <property type="match status" value="1"/>
</dbReference>
<feature type="region of interest" description="Disordered" evidence="6">
    <location>
        <begin position="200"/>
        <end position="231"/>
    </location>
</feature>
<dbReference type="PROSITE" id="PS00478">
    <property type="entry name" value="LIM_DOMAIN_1"/>
    <property type="match status" value="1"/>
</dbReference>
<evidence type="ECO:0000256" key="2">
    <source>
        <dbReference type="ARBA" id="ARBA00022833"/>
    </source>
</evidence>
<dbReference type="Pfam" id="PF15949">
    <property type="entry name" value="DUF4757"/>
    <property type="match status" value="1"/>
</dbReference>
<comment type="caution">
    <text evidence="9">The sequence shown here is derived from an EMBL/GenBank/DDBJ whole genome shotgun (WGS) entry which is preliminary data.</text>
</comment>
<feature type="region of interest" description="Disordered" evidence="6">
    <location>
        <begin position="406"/>
        <end position="460"/>
    </location>
</feature>
<evidence type="ECO:0000259" key="8">
    <source>
        <dbReference type="PROSITE" id="PS50023"/>
    </source>
</evidence>
<feature type="compositionally biased region" description="Basic and acidic residues" evidence="6">
    <location>
        <begin position="803"/>
        <end position="813"/>
    </location>
</feature>
<dbReference type="Proteomes" id="UP001557470">
    <property type="component" value="Unassembled WGS sequence"/>
</dbReference>
<name>A0ABD0XRR0_UMBPY</name>
<dbReference type="PANTHER" id="PTHR15551">
    <property type="entry name" value="LIM DOMAIN ONLY 7"/>
    <property type="match status" value="1"/>
</dbReference>
<reference evidence="9 10" key="1">
    <citation type="submission" date="2024-06" db="EMBL/GenBank/DDBJ databases">
        <authorList>
            <person name="Pan Q."/>
            <person name="Wen M."/>
            <person name="Jouanno E."/>
            <person name="Zahm M."/>
            <person name="Klopp C."/>
            <person name="Cabau C."/>
            <person name="Louis A."/>
            <person name="Berthelot C."/>
            <person name="Parey E."/>
            <person name="Roest Crollius H."/>
            <person name="Montfort J."/>
            <person name="Robinson-Rechavi M."/>
            <person name="Bouchez O."/>
            <person name="Lampietro C."/>
            <person name="Lopez Roques C."/>
            <person name="Donnadieu C."/>
            <person name="Postlethwait J."/>
            <person name="Bobe J."/>
            <person name="Verreycken H."/>
            <person name="Guiguen Y."/>
        </authorList>
    </citation>
    <scope>NUCLEOTIDE SEQUENCE [LARGE SCALE GENOMIC DNA]</scope>
    <source>
        <strain evidence="9">Up_M1</strain>
        <tissue evidence="9">Testis</tissue>
    </source>
</reference>
<dbReference type="Pfam" id="PF00307">
    <property type="entry name" value="CH"/>
    <property type="match status" value="1"/>
</dbReference>
<keyword evidence="10" id="KW-1185">Reference proteome</keyword>
<feature type="compositionally biased region" description="Basic and acidic residues" evidence="6">
    <location>
        <begin position="827"/>
        <end position="845"/>
    </location>
</feature>
<feature type="region of interest" description="Disordered" evidence="6">
    <location>
        <begin position="662"/>
        <end position="686"/>
    </location>
</feature>
<feature type="compositionally biased region" description="Basic and acidic residues" evidence="6">
    <location>
        <begin position="423"/>
        <end position="437"/>
    </location>
</feature>
<accession>A0ABD0XRR0</accession>
<evidence type="ECO:0000256" key="4">
    <source>
        <dbReference type="PROSITE-ProRule" id="PRU00125"/>
    </source>
</evidence>
<feature type="region of interest" description="Disordered" evidence="6">
    <location>
        <begin position="1"/>
        <end position="20"/>
    </location>
</feature>
<dbReference type="InterPro" id="IPR001715">
    <property type="entry name" value="CH_dom"/>
</dbReference>
<feature type="region of interest" description="Disordered" evidence="6">
    <location>
        <begin position="1061"/>
        <end position="1085"/>
    </location>
</feature>
<keyword evidence="2 4" id="KW-0862">Zinc</keyword>
<dbReference type="SUPFAM" id="SSF47576">
    <property type="entry name" value="Calponin-homology domain, CH-domain"/>
    <property type="match status" value="1"/>
</dbReference>
<evidence type="ECO:0000256" key="6">
    <source>
        <dbReference type="SAM" id="MobiDB-lite"/>
    </source>
</evidence>
<feature type="coiled-coil region" evidence="5">
    <location>
        <begin position="1159"/>
        <end position="1196"/>
    </location>
</feature>